<dbReference type="PANTHER" id="PTHR30441:SF4">
    <property type="entry name" value="PROTEIN ASMA"/>
    <property type="match status" value="1"/>
</dbReference>
<evidence type="ECO:0000256" key="1">
    <source>
        <dbReference type="SAM" id="MobiDB-lite"/>
    </source>
</evidence>
<dbReference type="PANTHER" id="PTHR30441">
    <property type="entry name" value="DUF748 DOMAIN-CONTAINING PROTEIN"/>
    <property type="match status" value="1"/>
</dbReference>
<proteinExistence type="predicted"/>
<sequence>MESPRAERPRRRWARIVAGALLLLIVLPALALLTAWVVLHNLDRPWVKQRLLPRVEAATGLQLDYQTAHVAILSGLRLEGLVVRTPAPFQGLAPELLRVGTLEARWSPGSLLGGKTLVERVALRDVAVVLVADDAGPTSLTLLTQPEATPEPLPTEAPLGTSQQLASFLASAPPVAKVEVSGVSVTYVRVRSGEVVDRWSLRGLAAVLDLNEQDGRWKVFAKLGEAGAPLPLELSREGPAAPTGVAALELALSVEAGAEAARAQVDLDVTRQTFDSRFTVRTLLHGAVSARFDAEKRHSIIELERTRLTDSAQVEVLAVLPDAADLPVVVTRALADVDLGRLSQAIPAEWRPATLERGKAHLDARDVTLGAMPTLGTQGKLGLDVDVTSLRMAQDALHVALGDGRVSLVATPDSKQGLSAQLTFALRGLAVDGPTTLRVPKAQGELKGHQLRPEPSSPLMVAGDATLSATVDALDVRASGVHAKAERMGFQLRAPLAKEPPFALSADLPVGALQVVMADGREVLNGPVHLKLDASEVFPLPDEPGRSRARARVTLDVGAVHASLDATKGTDDVAYTLALKTPDLVIARPFIPNDIAARLGWKDLGVDLTSKGTVTALFSPSPRLDHRTELRVQRPVWDDVTASNIALVLNSRGDAWRHKGELDARVEGLRAGELEVGTRHQFMTLDLDRRKPALRLVVTSKEGLKGGADVALSFDRKARALRGDVTADLPPLGPLSKLLARFHVPAAVDASKFALKLDVHGTLFGVFKDITSEGEVRLMPPPLRGVGFEGKAVVDALGIRWREDALSINLPAARWVVESRIDGPRRSVHGDLTAEKLTVGLRDRRFTFADLSHDATFTFSDQWEADEIEVKQNLKARTLEQKPALPYPVQDLTLSFTARRKASGVIHVPDLFLSNGGTSTELKVRGRLDLSEERRRLALRGQLSQDLSKLAQPGRLESSGKVAVEFRVASPDLVAFRTFSSLLFQNVNVRLPEQGIAVEALDGNVPLTENFQFTEGQVRLLDDIDVNPYPMLRFADQHPLLSRSGFVSVASITTPQVSISPLAGNLAINQHVVSMTQLEMGVRGGRITGQWLLDWQGAQSTLEARVRATGVKSSHGEPFDGNAAMVISAKDRSINGRAEILRIGNRHLLDLLDLEDPRHVDPATNRVRYALSLGYPEHVRVSFNHGFGSLSITMGGLAKLLSINDIRGIPMGPIVDQLIKSVPSLEATP</sequence>
<dbReference type="InterPro" id="IPR052894">
    <property type="entry name" value="AsmA-related"/>
</dbReference>
<organism evidence="2 3">
    <name type="scientific">Myxococcus llanfairpwllgwyngyllgogerychwyrndrobwllllantysiliogogogochensis</name>
    <dbReference type="NCBI Taxonomy" id="2590453"/>
    <lineage>
        <taxon>Bacteria</taxon>
        <taxon>Pseudomonadati</taxon>
        <taxon>Myxococcota</taxon>
        <taxon>Myxococcia</taxon>
        <taxon>Myxococcales</taxon>
        <taxon>Cystobacterineae</taxon>
        <taxon>Myxococcaceae</taxon>
        <taxon>Myxococcus</taxon>
    </lineage>
</organism>
<protein>
    <submittedName>
        <fullName evidence="2">Uncharacterized protein</fullName>
    </submittedName>
</protein>
<dbReference type="AlphaFoldDB" id="A0A540X7Y7"/>
<dbReference type="GO" id="GO:0090313">
    <property type="term" value="P:regulation of protein targeting to membrane"/>
    <property type="evidence" value="ECO:0007669"/>
    <property type="project" value="TreeGrafter"/>
</dbReference>
<comment type="caution">
    <text evidence="2">The sequence shown here is derived from an EMBL/GenBank/DDBJ whole genome shotgun (WGS) entry which is preliminary data.</text>
</comment>
<evidence type="ECO:0000313" key="2">
    <source>
        <dbReference type="EMBL" id="TQF16784.1"/>
    </source>
</evidence>
<dbReference type="EMBL" id="VIFM01000017">
    <property type="protein sequence ID" value="TQF16784.1"/>
    <property type="molecule type" value="Genomic_DNA"/>
</dbReference>
<dbReference type="GO" id="GO:0005886">
    <property type="term" value="C:plasma membrane"/>
    <property type="evidence" value="ECO:0007669"/>
    <property type="project" value="TreeGrafter"/>
</dbReference>
<dbReference type="Proteomes" id="UP000315369">
    <property type="component" value="Unassembled WGS sequence"/>
</dbReference>
<feature type="region of interest" description="Disordered" evidence="1">
    <location>
        <begin position="140"/>
        <end position="159"/>
    </location>
</feature>
<keyword evidence="3" id="KW-1185">Reference proteome</keyword>
<evidence type="ECO:0000313" key="3">
    <source>
        <dbReference type="Proteomes" id="UP000315369"/>
    </source>
</evidence>
<dbReference type="OrthoDB" id="5376931at2"/>
<accession>A0A540X7Y7</accession>
<name>A0A540X7Y7_9BACT</name>
<dbReference type="RefSeq" id="WP_141641521.1">
    <property type="nucleotide sequence ID" value="NZ_VIFM01000017.1"/>
</dbReference>
<gene>
    <name evidence="2" type="ORF">FJV41_06410</name>
</gene>
<reference evidence="2 3" key="1">
    <citation type="submission" date="2019-06" db="EMBL/GenBank/DDBJ databases">
        <authorList>
            <person name="Livingstone P."/>
            <person name="Whitworth D."/>
        </authorList>
    </citation>
    <scope>NUCLEOTIDE SEQUENCE [LARGE SCALE GENOMIC DNA]</scope>
    <source>
        <strain evidence="2 3">AM401</strain>
    </source>
</reference>